<proteinExistence type="predicted"/>
<reference evidence="1" key="2">
    <citation type="journal article" date="2015" name="Data Brief">
        <title>Shoot transcriptome of the giant reed, Arundo donax.</title>
        <authorList>
            <person name="Barrero R.A."/>
            <person name="Guerrero F.D."/>
            <person name="Moolhuijzen P."/>
            <person name="Goolsby J.A."/>
            <person name="Tidwell J."/>
            <person name="Bellgard S.E."/>
            <person name="Bellgard M.I."/>
        </authorList>
    </citation>
    <scope>NUCLEOTIDE SEQUENCE</scope>
    <source>
        <tissue evidence="1">Shoot tissue taken approximately 20 cm above the soil surface</tissue>
    </source>
</reference>
<reference evidence="1" key="1">
    <citation type="submission" date="2014-09" db="EMBL/GenBank/DDBJ databases">
        <authorList>
            <person name="Magalhaes I.L.F."/>
            <person name="Oliveira U."/>
            <person name="Santos F.R."/>
            <person name="Vidigal T.H.D.A."/>
            <person name="Brescovit A.D."/>
            <person name="Santos A.J."/>
        </authorList>
    </citation>
    <scope>NUCLEOTIDE SEQUENCE</scope>
    <source>
        <tissue evidence="1">Shoot tissue taken approximately 20 cm above the soil surface</tissue>
    </source>
</reference>
<protein>
    <submittedName>
        <fullName evidence="1">Uncharacterized protein</fullName>
    </submittedName>
</protein>
<evidence type="ECO:0000313" key="1">
    <source>
        <dbReference type="EMBL" id="JAD72737.1"/>
    </source>
</evidence>
<name>A0A0A9CMJ0_ARUDO</name>
<organism evidence="1">
    <name type="scientific">Arundo donax</name>
    <name type="common">Giant reed</name>
    <name type="synonym">Donax arundinaceus</name>
    <dbReference type="NCBI Taxonomy" id="35708"/>
    <lineage>
        <taxon>Eukaryota</taxon>
        <taxon>Viridiplantae</taxon>
        <taxon>Streptophyta</taxon>
        <taxon>Embryophyta</taxon>
        <taxon>Tracheophyta</taxon>
        <taxon>Spermatophyta</taxon>
        <taxon>Magnoliopsida</taxon>
        <taxon>Liliopsida</taxon>
        <taxon>Poales</taxon>
        <taxon>Poaceae</taxon>
        <taxon>PACMAD clade</taxon>
        <taxon>Arundinoideae</taxon>
        <taxon>Arundineae</taxon>
        <taxon>Arundo</taxon>
    </lineage>
</organism>
<accession>A0A0A9CMJ0</accession>
<sequence>MQNLSLRSVSSYNTVFKITDSVYKIISILRNVIIHE</sequence>
<dbReference type="AlphaFoldDB" id="A0A0A9CMJ0"/>
<dbReference type="EMBL" id="GBRH01225158">
    <property type="protein sequence ID" value="JAD72737.1"/>
    <property type="molecule type" value="Transcribed_RNA"/>
</dbReference>